<feature type="transmembrane region" description="Helical" evidence="10">
    <location>
        <begin position="431"/>
        <end position="453"/>
    </location>
</feature>
<keyword evidence="2" id="KW-0813">Transport</keyword>
<feature type="transmembrane region" description="Helical" evidence="10">
    <location>
        <begin position="244"/>
        <end position="273"/>
    </location>
</feature>
<evidence type="ECO:0000313" key="12">
    <source>
        <dbReference type="Proteomes" id="UP000193900"/>
    </source>
</evidence>
<dbReference type="InterPro" id="IPR002528">
    <property type="entry name" value="MATE_fam"/>
</dbReference>
<feature type="transmembrane region" description="Helical" evidence="10">
    <location>
        <begin position="364"/>
        <end position="382"/>
    </location>
</feature>
<dbReference type="AlphaFoldDB" id="A0A1Y5SUZ1"/>
<evidence type="ECO:0000256" key="8">
    <source>
        <dbReference type="ARBA" id="ARBA00023136"/>
    </source>
</evidence>
<comment type="subcellular location">
    <subcellularLocation>
        <location evidence="1">Cell inner membrane</location>
        <topology evidence="1">Multi-pass membrane protein</topology>
    </subcellularLocation>
</comment>
<accession>A0A1Y5SUZ1</accession>
<dbReference type="InterPro" id="IPR050222">
    <property type="entry name" value="MATE_MdtK"/>
</dbReference>
<keyword evidence="7" id="KW-0406">Ion transport</keyword>
<evidence type="ECO:0000256" key="4">
    <source>
        <dbReference type="ARBA" id="ARBA00022475"/>
    </source>
</evidence>
<feature type="transmembrane region" description="Helical" evidence="10">
    <location>
        <begin position="403"/>
        <end position="425"/>
    </location>
</feature>
<dbReference type="GO" id="GO:0015297">
    <property type="term" value="F:antiporter activity"/>
    <property type="evidence" value="ECO:0007669"/>
    <property type="project" value="UniProtKB-KW"/>
</dbReference>
<reference evidence="11 12" key="1">
    <citation type="submission" date="2017-03" db="EMBL/GenBank/DDBJ databases">
        <authorList>
            <person name="Afonso C.L."/>
            <person name="Miller P.J."/>
            <person name="Scott M.A."/>
            <person name="Spackman E."/>
            <person name="Goraichik I."/>
            <person name="Dimitrov K.M."/>
            <person name="Suarez D.L."/>
            <person name="Swayne D.E."/>
        </authorList>
    </citation>
    <scope>NUCLEOTIDE SEQUENCE [LARGE SCALE GENOMIC DNA]</scope>
    <source>
        <strain evidence="11 12">CECT 7023</strain>
    </source>
</reference>
<sequence length="470" mass="49435">MSQTDRPGRFGHLGQGRTGHVRALLVLGLPLIGSNVAQNAIGFVDVVMLGWYDVTALAAVSIATPVFFTLFLLCAGFAWAVTPLVAEGIEADDIVAVRRVTRMGLWLSVAAGLAVMPVFWWSGPLLRALGQTDSVASQAQAYLRIAGWGVIPALFVVTLRSFLSALEITRIILIVTVASAILNAGLNWVLIFGNLGAPELGLQGAAIASVSLQVAAFFGLVAYTRRHCAEFDLFTRLWRFDSQIAARVFSLGLPMGLTTVAEAALFSFTAIMMGWINEIWLAAHGVALQLASMVFMVHLGLSQAATVRAGRAFGRRDEAALRAGGKAAMLLSGLVSGATVLLFLGVPAFLMELFVDPADPARDAIVAAGVTLLAIAALFQVVDAAQVMTIGLLRGVQDTAVPLLIATVSYYMLGLPAGYVFGFVFGLGGPGVWLGMVVGLGAAGIMLSLRFWLWTGRLAPRPGLSAPGPG</sequence>
<dbReference type="NCBIfam" id="TIGR00797">
    <property type="entry name" value="matE"/>
    <property type="match status" value="1"/>
</dbReference>
<evidence type="ECO:0000256" key="6">
    <source>
        <dbReference type="ARBA" id="ARBA00022989"/>
    </source>
</evidence>
<feature type="transmembrane region" description="Helical" evidence="10">
    <location>
        <begin position="204"/>
        <end position="223"/>
    </location>
</feature>
<evidence type="ECO:0000256" key="10">
    <source>
        <dbReference type="SAM" id="Phobius"/>
    </source>
</evidence>
<gene>
    <name evidence="11" type="primary">mdtK</name>
    <name evidence="11" type="ORF">ROA7023_02014</name>
</gene>
<proteinExistence type="predicted"/>
<dbReference type="PIRSF" id="PIRSF006603">
    <property type="entry name" value="DinF"/>
    <property type="match status" value="1"/>
</dbReference>
<dbReference type="Pfam" id="PF01554">
    <property type="entry name" value="MatE"/>
    <property type="match status" value="2"/>
</dbReference>
<feature type="transmembrane region" description="Helical" evidence="10">
    <location>
        <begin position="171"/>
        <end position="192"/>
    </location>
</feature>
<keyword evidence="5 10" id="KW-0812">Transmembrane</keyword>
<evidence type="ECO:0000313" key="11">
    <source>
        <dbReference type="EMBL" id="SLN47604.1"/>
    </source>
</evidence>
<keyword evidence="8 10" id="KW-0472">Membrane</keyword>
<feature type="transmembrane region" description="Helical" evidence="10">
    <location>
        <begin position="103"/>
        <end position="121"/>
    </location>
</feature>
<keyword evidence="6 10" id="KW-1133">Transmembrane helix</keyword>
<dbReference type="Proteomes" id="UP000193900">
    <property type="component" value="Unassembled WGS sequence"/>
</dbReference>
<evidence type="ECO:0000256" key="2">
    <source>
        <dbReference type="ARBA" id="ARBA00022448"/>
    </source>
</evidence>
<feature type="transmembrane region" description="Helical" evidence="10">
    <location>
        <begin position="21"/>
        <end position="44"/>
    </location>
</feature>
<dbReference type="GO" id="GO:0005886">
    <property type="term" value="C:plasma membrane"/>
    <property type="evidence" value="ECO:0007669"/>
    <property type="project" value="UniProtKB-SubCell"/>
</dbReference>
<dbReference type="EMBL" id="FWFZ01000008">
    <property type="protein sequence ID" value="SLN47604.1"/>
    <property type="molecule type" value="Genomic_DNA"/>
</dbReference>
<dbReference type="GO" id="GO:0042910">
    <property type="term" value="F:xenobiotic transmembrane transporter activity"/>
    <property type="evidence" value="ECO:0007669"/>
    <property type="project" value="InterPro"/>
</dbReference>
<evidence type="ECO:0000256" key="9">
    <source>
        <dbReference type="ARBA" id="ARBA00031636"/>
    </source>
</evidence>
<dbReference type="CDD" id="cd13131">
    <property type="entry name" value="MATE_NorM_like"/>
    <property type="match status" value="1"/>
</dbReference>
<protein>
    <recommendedName>
        <fullName evidence="9">Multidrug-efflux transporter</fullName>
    </recommendedName>
</protein>
<dbReference type="GO" id="GO:0006811">
    <property type="term" value="P:monoatomic ion transport"/>
    <property type="evidence" value="ECO:0007669"/>
    <property type="project" value="UniProtKB-KW"/>
</dbReference>
<dbReference type="OrthoDB" id="9780160at2"/>
<keyword evidence="4" id="KW-1003">Cell membrane</keyword>
<feature type="transmembrane region" description="Helical" evidence="10">
    <location>
        <begin position="141"/>
        <end position="159"/>
    </location>
</feature>
<keyword evidence="3" id="KW-0050">Antiport</keyword>
<dbReference type="RefSeq" id="WP_085878967.1">
    <property type="nucleotide sequence ID" value="NZ_FWFZ01000008.1"/>
</dbReference>
<feature type="transmembrane region" description="Helical" evidence="10">
    <location>
        <begin position="323"/>
        <end position="344"/>
    </location>
</feature>
<name>A0A1Y5SUZ1_9RHOB</name>
<keyword evidence="12" id="KW-1185">Reference proteome</keyword>
<dbReference type="PANTHER" id="PTHR43298">
    <property type="entry name" value="MULTIDRUG RESISTANCE PROTEIN NORM-RELATED"/>
    <property type="match status" value="1"/>
</dbReference>
<feature type="transmembrane region" description="Helical" evidence="10">
    <location>
        <begin position="56"/>
        <end position="82"/>
    </location>
</feature>
<dbReference type="PANTHER" id="PTHR43298:SF2">
    <property type="entry name" value="FMN_FAD EXPORTER YEEO-RELATED"/>
    <property type="match status" value="1"/>
</dbReference>
<evidence type="ECO:0000256" key="7">
    <source>
        <dbReference type="ARBA" id="ARBA00023065"/>
    </source>
</evidence>
<evidence type="ECO:0000256" key="1">
    <source>
        <dbReference type="ARBA" id="ARBA00004429"/>
    </source>
</evidence>
<evidence type="ECO:0000256" key="3">
    <source>
        <dbReference type="ARBA" id="ARBA00022449"/>
    </source>
</evidence>
<evidence type="ECO:0000256" key="5">
    <source>
        <dbReference type="ARBA" id="ARBA00022692"/>
    </source>
</evidence>
<organism evidence="11 12">
    <name type="scientific">Roseisalinus antarcticus</name>
    <dbReference type="NCBI Taxonomy" id="254357"/>
    <lineage>
        <taxon>Bacteria</taxon>
        <taxon>Pseudomonadati</taxon>
        <taxon>Pseudomonadota</taxon>
        <taxon>Alphaproteobacteria</taxon>
        <taxon>Rhodobacterales</taxon>
        <taxon>Roseobacteraceae</taxon>
        <taxon>Roseisalinus</taxon>
    </lineage>
</organism>
<feature type="transmembrane region" description="Helical" evidence="10">
    <location>
        <begin position="279"/>
        <end position="302"/>
    </location>
</feature>
<dbReference type="InterPro" id="IPR048279">
    <property type="entry name" value="MdtK-like"/>
</dbReference>